<feature type="compositionally biased region" description="Polar residues" evidence="4">
    <location>
        <begin position="1213"/>
        <end position="1223"/>
    </location>
</feature>
<feature type="compositionally biased region" description="Low complexity" evidence="4">
    <location>
        <begin position="1917"/>
        <end position="1933"/>
    </location>
</feature>
<feature type="compositionally biased region" description="Basic and acidic residues" evidence="4">
    <location>
        <begin position="1389"/>
        <end position="1401"/>
    </location>
</feature>
<dbReference type="InterPro" id="IPR052424">
    <property type="entry name" value="Kielin_Chordin-BMP_Reg"/>
</dbReference>
<feature type="compositionally biased region" description="Basic and acidic residues" evidence="4">
    <location>
        <begin position="802"/>
        <end position="811"/>
    </location>
</feature>
<comment type="caution">
    <text evidence="6">The sequence shown here is derived from an EMBL/GenBank/DDBJ whole genome shotgun (WGS) entry which is preliminary data.</text>
</comment>
<feature type="compositionally biased region" description="Basic and acidic residues" evidence="4">
    <location>
        <begin position="740"/>
        <end position="750"/>
    </location>
</feature>
<feature type="region of interest" description="Disordered" evidence="4">
    <location>
        <begin position="2060"/>
        <end position="2129"/>
    </location>
</feature>
<feature type="compositionally biased region" description="Basic and acidic residues" evidence="4">
    <location>
        <begin position="1903"/>
        <end position="1916"/>
    </location>
</feature>
<feature type="compositionally biased region" description="Polar residues" evidence="4">
    <location>
        <begin position="2291"/>
        <end position="2304"/>
    </location>
</feature>
<evidence type="ECO:0000256" key="3">
    <source>
        <dbReference type="ARBA" id="ARBA00022729"/>
    </source>
</evidence>
<dbReference type="PANTHER" id="PTHR46698:SF3">
    <property type="entry name" value="TENECTIN ISOFORM 1-RELATED"/>
    <property type="match status" value="1"/>
</dbReference>
<feature type="region of interest" description="Disordered" evidence="4">
    <location>
        <begin position="1362"/>
        <end position="1471"/>
    </location>
</feature>
<feature type="region of interest" description="Disordered" evidence="4">
    <location>
        <begin position="981"/>
        <end position="1071"/>
    </location>
</feature>
<feature type="compositionally biased region" description="Polar residues" evidence="4">
    <location>
        <begin position="1011"/>
        <end position="1033"/>
    </location>
</feature>
<feature type="compositionally biased region" description="Polar residues" evidence="4">
    <location>
        <begin position="836"/>
        <end position="853"/>
    </location>
</feature>
<feature type="compositionally biased region" description="Acidic residues" evidence="4">
    <location>
        <begin position="825"/>
        <end position="835"/>
    </location>
</feature>
<protein>
    <recommendedName>
        <fullName evidence="5">VWFC domain-containing protein</fullName>
    </recommendedName>
</protein>
<feature type="region of interest" description="Disordered" evidence="4">
    <location>
        <begin position="2174"/>
        <end position="2305"/>
    </location>
</feature>
<feature type="domain" description="VWFC" evidence="5">
    <location>
        <begin position="204"/>
        <end position="271"/>
    </location>
</feature>
<dbReference type="PROSITE" id="PS50184">
    <property type="entry name" value="VWFC_2"/>
    <property type="match status" value="2"/>
</dbReference>
<feature type="compositionally biased region" description="Polar residues" evidence="4">
    <location>
        <begin position="615"/>
        <end position="634"/>
    </location>
</feature>
<feature type="compositionally biased region" description="Polar residues" evidence="4">
    <location>
        <begin position="2479"/>
        <end position="2500"/>
    </location>
</feature>
<feature type="compositionally biased region" description="Polar residues" evidence="4">
    <location>
        <begin position="1934"/>
        <end position="1945"/>
    </location>
</feature>
<feature type="compositionally biased region" description="Polar residues" evidence="4">
    <location>
        <begin position="1855"/>
        <end position="1900"/>
    </location>
</feature>
<evidence type="ECO:0000313" key="7">
    <source>
        <dbReference type="Proteomes" id="UP001168990"/>
    </source>
</evidence>
<feature type="compositionally biased region" description="Polar residues" evidence="4">
    <location>
        <begin position="1461"/>
        <end position="1471"/>
    </location>
</feature>
<dbReference type="Gene3D" id="6.20.200.20">
    <property type="match status" value="1"/>
</dbReference>
<feature type="compositionally biased region" description="Polar residues" evidence="4">
    <location>
        <begin position="1362"/>
        <end position="1387"/>
    </location>
</feature>
<feature type="compositionally biased region" description="Basic and acidic residues" evidence="4">
    <location>
        <begin position="999"/>
        <end position="1009"/>
    </location>
</feature>
<dbReference type="SMART" id="SM00214">
    <property type="entry name" value="VWC"/>
    <property type="match status" value="5"/>
</dbReference>
<evidence type="ECO:0000313" key="6">
    <source>
        <dbReference type="EMBL" id="KAK0160425.1"/>
    </source>
</evidence>
<evidence type="ECO:0000256" key="4">
    <source>
        <dbReference type="SAM" id="MobiDB-lite"/>
    </source>
</evidence>
<feature type="compositionally biased region" description="Polar residues" evidence="4">
    <location>
        <begin position="2098"/>
        <end position="2127"/>
    </location>
</feature>
<feature type="compositionally biased region" description="Basic and acidic residues" evidence="4">
    <location>
        <begin position="1224"/>
        <end position="1233"/>
    </location>
</feature>
<feature type="compositionally biased region" description="Basic and acidic residues" evidence="4">
    <location>
        <begin position="1802"/>
        <end position="1816"/>
    </location>
</feature>
<evidence type="ECO:0000256" key="1">
    <source>
        <dbReference type="ARBA" id="ARBA00004613"/>
    </source>
</evidence>
<feature type="compositionally biased region" description="Polar residues" evidence="4">
    <location>
        <begin position="1402"/>
        <end position="1434"/>
    </location>
</feature>
<feature type="compositionally biased region" description="Polar residues" evidence="4">
    <location>
        <begin position="1834"/>
        <end position="1846"/>
    </location>
</feature>
<feature type="compositionally biased region" description="Polar residues" evidence="4">
    <location>
        <begin position="2253"/>
        <end position="2276"/>
    </location>
</feature>
<feature type="compositionally biased region" description="Basic and acidic residues" evidence="4">
    <location>
        <begin position="2541"/>
        <end position="2551"/>
    </location>
</feature>
<name>A0AA39F0U3_9HYME</name>
<feature type="region of interest" description="Disordered" evidence="4">
    <location>
        <begin position="1828"/>
        <end position="2031"/>
    </location>
</feature>
<feature type="compositionally biased region" description="Polar residues" evidence="4">
    <location>
        <begin position="1960"/>
        <end position="1977"/>
    </location>
</feature>
<sequence>MDPPVYDEDTTQIAEYEGVGTGCHYNFQDYEEGDRIMTNEPCLNCTCHNRMLMCYLRVCPQFTKAIGQNCKVEKRPDQCCPVITCPEVPVQLLTSTTSAPSDLTEVGFHDNYGCSINNKFYADGAQLPTDPNNPCELCYCIRNRTTCTMQQCTLNIAQCNPVYHVGICCPVKYDCDYNEETKTTLGTTPGLIMTTTITPDVVSPRCFYKGKMFKDGDLLYSTEPCHHCYCFRGDIACAIQDCGKPMETHGKNCTASTPPEGECCPTTYECESTNESAEGEDQQKVTHDENEIVATQASLPMKGEDVEQKYEDFPGANNAISQDSQVHEEITIKSIESITTTEGTIEKENNQIPEKTTPTSVFKDNAVPQESIMPVIHVDEATQSSDEFTTPTKPIESIEIVGQTQSTTNSNEVEAMKTPANEKPADVLEVDTESSIPSSEKPSTNLPARSEDQFPLQQPTAQPTEILTTIPNTENEFSETAVTVPVITETENNNKVEEEPITHVLDSNEIPKVPKSDEETKVEETAIPEEITTIKVAAETEKKQLDEAETEASSSEMPEASTESKPEAEVSGTEMPEAVNEDELTTHRSAAPDITNRIPEQDSTTTDKLEDTPEEATTTHSIAEQPMSTQTVPTTEIVESEITDIPTEGPSGIVTVTRGSVNKDDDNESVPEVQVTEGYDKQGVSEETQTAENLMTDKPETPMEISTEAPVLELEKKTEKPQVSATEPTALITETAAIEPETKMPSEHIQRIPPTPIDASTTQGPIEHGEQSTKAVESEETPTTYSTEAFEDEIPMKGLEVSGEKSSEEAMRPGTSTEVDKQPESSEESLEEDGEMTNSPFLPIEQSTSTEFSTEVKNEITTEEQITELSMEKDTIIPKDEKKPVAGKPAEEKSTEETLTEEELMKEKPAEEKPILTTLPESVEQTPTTEIQTLKTDQDQTTLRPQESSTAIIEEEILTSTFNESSSTSVPVGIEHTEGTTIAEELIEPSVTSTIPESLTKDTNIDKIPSDISQSTELPVLQENSTEMEQSIQPAIDETPEIKPEEAMKPTDESISTSEQPITKFDESDNAVKQQTEFPIILEEIKPTEMSVVEEKPVEGVSLTPIDLPMNEPTEVKPTSSPITEIQTIGAVTKPTITEKETLEEDEVQQTQKPSIVSEETEISVTGEKSTEPTILEKEPNEESNDQIATSTEQDLKPEENPTEAIIVAVTVPETNELSTDTQPELKPEESSSEKTNVTPLLKDQEKLTETPISEEQPISITTESSISEEKSTENTITSEIMPISVTEQQPNEEPVKITDISTETPTDDTIHTQSNIPEESSSKKPISTPADNFEPEKRPIETSVANVTHAEVIPVEITEEPTLTSISTKEPTFELTSELSPESIATTIEDKESGEFHETSEIPSKSVTEPSVINEETTANSELPNESLSNVASTGPVIADEQTTVFGDKQTEKPEKNQEEISPSLTTTPTFAIEKGTTLIIPYETEVPVEKIQTTTDALVSESSTILPTKEEKPELIPYTEQQSEISTESSIQSVESTDKFAKEPSSSTETSDEILPTTSEDLKPLGIPGEGNCLIDGETFTNNSSIPPINSCQISCRCVSSIVQCESVQCPPPPKHHSRCMPVLMHGETCCPTYTCETVPTSSLEVDNQMAEEHLTTEKQVHEQETKAPLTDEISSADATVASEVMNPSEEQVTLFYDQKESTSVTPTESSSTVESEINVTVEPSDNAPEISNESTEYTKSPEIITKEGIPEIEVTSATLLPDEIELTKPAESDKKHIVPSFDNRVNEDDKVTTAPGEEMGTKIEPTSDSHVPVDDEQEVVSVLNADDHSVSIPNNTQTESATIITEKIDEPSLSTEVNDAISTDTSEFVTQSSSEAQEISTIGEETSVTKENPTTTLVEKPIENIKETSEKSQEGSSSSEDPSELTPTSTVDELSTENSSAEKTGLPLPETNKTDDNVSLSGEEQTTESISTDIEMTVSPLVKEPDVKSQNGTLPVSDTAIPIITEEHKDVSEKPVEVPKTEIPEEQAVTIVPADDKILVPAIPQDHSITEEITTADAISEETTEPFIISQEQAEKSTESPQSLETASEPVVVEHTSSSTDPAVPSETATSSIALENSEQTKPSITEIYKEQTVEPVSSELTETSISEFNVATTPSMIEAEVTDTSIIMNKPEEEHTSSAALPNVTETEELSEKTTETISPSTESSLLESESIEGETEQSSTTSLASIVPVESELSTEKYHTEVQEKTTEGVTSITQTPGMEISQTETAITSDKTSETPIAVDEQLNKETLGTQPSLTQEISPELMNASIIVTEKSEEATKLPEEVTSSISVSPELTTVPKIPSEEHILPTEAPAETTTDFSNKEPSTEVSAEATESPTTPSVISDTAEFEPVSQENPIKTSVEDEKEITTGIKVETPSPTIVEISTAEITKKTEALGTISPIEDTLSTVPSSTVESSMGPEEISPMTSQDEKPTNILTDVSDEPTSTPAILSSTKESVTQSTVVELITQPSTESFDEHTMTPIKSETSEEPSVIETHPPKIPEHTIDETKPADLPLGPIEDDIQHPISDPSLIFEHAENEGQQPINPLESEIVQEHVTETEKNLTSVHHGYIPPSTTEAPIGSEYPEQSVSDEDNPHFPINGGTHLNPEEDYDEDDQAVYGPGTCRYGGKVYVSAQQIPRDDPCDFCFCFRGDIICLQQSCPPPIPGCHEEPISGFCCPRYECPVSMATSLNITTTTTTTTTTLPPHFLSHAYKGATRRSGCQIRGQAYKVGEVIQSASGPCLHCICGGDGNMKCEPRICTPEPMIRQMIAAATAKRRR</sequence>
<dbReference type="SUPFAM" id="SSF57603">
    <property type="entry name" value="FnI-like domain"/>
    <property type="match status" value="6"/>
</dbReference>
<feature type="compositionally biased region" description="Basic and acidic residues" evidence="4">
    <location>
        <begin position="2239"/>
        <end position="2252"/>
    </location>
</feature>
<feature type="region of interest" description="Disordered" evidence="4">
    <location>
        <begin position="2517"/>
        <end position="2551"/>
    </location>
</feature>
<dbReference type="Proteomes" id="UP001168990">
    <property type="component" value="Unassembled WGS sequence"/>
</dbReference>
<feature type="region of interest" description="Disordered" evidence="4">
    <location>
        <begin position="2607"/>
        <end position="2636"/>
    </location>
</feature>
<feature type="compositionally biased region" description="Basic and acidic residues" evidence="4">
    <location>
        <begin position="1768"/>
        <end position="1779"/>
    </location>
</feature>
<feature type="compositionally biased region" description="Polar residues" evidence="4">
    <location>
        <begin position="1312"/>
        <end position="1326"/>
    </location>
</feature>
<feature type="region of interest" description="Disordered" evidence="4">
    <location>
        <begin position="1521"/>
        <end position="1555"/>
    </location>
</feature>
<reference evidence="6" key="2">
    <citation type="submission" date="2023-03" db="EMBL/GenBank/DDBJ databases">
        <authorList>
            <person name="Inwood S.N."/>
            <person name="Skelly J.G."/>
            <person name="Guhlin J."/>
            <person name="Harrop T.W.R."/>
            <person name="Goldson S.G."/>
            <person name="Dearden P.K."/>
        </authorList>
    </citation>
    <scope>NUCLEOTIDE SEQUENCE</scope>
    <source>
        <strain evidence="6">Irish</strain>
        <tissue evidence="6">Whole body</tissue>
    </source>
</reference>
<feature type="region of interest" description="Disordered" evidence="4">
    <location>
        <begin position="2445"/>
        <end position="2500"/>
    </location>
</feature>
<keyword evidence="2" id="KW-0964">Secreted</keyword>
<reference evidence="6" key="1">
    <citation type="journal article" date="2023" name="bioRxiv">
        <title>Scaffold-level genome assemblies of two parasitoid biocontrol wasps reveal the parthenogenesis mechanism and an associated novel virus.</title>
        <authorList>
            <person name="Inwood S."/>
            <person name="Skelly J."/>
            <person name="Guhlin J."/>
            <person name="Harrop T."/>
            <person name="Goldson S."/>
            <person name="Dearden P."/>
        </authorList>
    </citation>
    <scope>NUCLEOTIDE SEQUENCE</scope>
    <source>
        <strain evidence="6">Irish</strain>
        <tissue evidence="6">Whole body</tissue>
    </source>
</reference>
<organism evidence="6 7">
    <name type="scientific">Microctonus aethiopoides</name>
    <dbReference type="NCBI Taxonomy" id="144406"/>
    <lineage>
        <taxon>Eukaryota</taxon>
        <taxon>Metazoa</taxon>
        <taxon>Ecdysozoa</taxon>
        <taxon>Arthropoda</taxon>
        <taxon>Hexapoda</taxon>
        <taxon>Insecta</taxon>
        <taxon>Pterygota</taxon>
        <taxon>Neoptera</taxon>
        <taxon>Endopterygota</taxon>
        <taxon>Hymenoptera</taxon>
        <taxon>Apocrita</taxon>
        <taxon>Ichneumonoidea</taxon>
        <taxon>Braconidae</taxon>
        <taxon>Euphorinae</taxon>
        <taxon>Microctonus</taxon>
    </lineage>
</organism>
<proteinExistence type="predicted"/>
<feature type="compositionally biased region" description="Polar residues" evidence="4">
    <location>
        <begin position="2371"/>
        <end position="2388"/>
    </location>
</feature>
<feature type="compositionally biased region" description="Polar residues" evidence="4">
    <location>
        <begin position="2449"/>
        <end position="2460"/>
    </location>
</feature>
<gene>
    <name evidence="6" type="ORF">PV328_007836</name>
</gene>
<dbReference type="GO" id="GO:0005576">
    <property type="term" value="C:extracellular region"/>
    <property type="evidence" value="ECO:0007669"/>
    <property type="project" value="UniProtKB-SubCell"/>
</dbReference>
<feature type="compositionally biased region" description="Low complexity" evidence="4">
    <location>
        <begin position="2200"/>
        <end position="2213"/>
    </location>
</feature>
<feature type="region of interest" description="Disordered" evidence="4">
    <location>
        <begin position="2319"/>
        <end position="2418"/>
    </location>
</feature>
<feature type="compositionally biased region" description="Basic and acidic residues" evidence="4">
    <location>
        <begin position="2008"/>
        <end position="2026"/>
    </location>
</feature>
<feature type="compositionally biased region" description="Basic and acidic residues" evidence="4">
    <location>
        <begin position="870"/>
        <end position="896"/>
    </location>
</feature>
<comment type="subcellular location">
    <subcellularLocation>
        <location evidence="1">Secreted</location>
    </subcellularLocation>
</comment>
<feature type="compositionally biased region" description="Basic and acidic residues" evidence="4">
    <location>
        <begin position="903"/>
        <end position="914"/>
    </location>
</feature>
<feature type="compositionally biased region" description="Basic and acidic residues" evidence="4">
    <location>
        <begin position="512"/>
        <end position="524"/>
    </location>
</feature>
<dbReference type="InterPro" id="IPR001007">
    <property type="entry name" value="VWF_dom"/>
</dbReference>
<feature type="compositionally biased region" description="Polar residues" evidence="4">
    <location>
        <begin position="2329"/>
        <end position="2339"/>
    </location>
</feature>
<feature type="compositionally biased region" description="Polar residues" evidence="4">
    <location>
        <begin position="433"/>
        <end position="447"/>
    </location>
</feature>
<accession>A0AA39F0U3</accession>
<evidence type="ECO:0000259" key="5">
    <source>
        <dbReference type="PROSITE" id="PS50184"/>
    </source>
</evidence>
<feature type="region of interest" description="Disordered" evidence="4">
    <location>
        <begin position="1135"/>
        <end position="1346"/>
    </location>
</feature>
<dbReference type="EMBL" id="JAQQBS010001423">
    <property type="protein sequence ID" value="KAK0160425.1"/>
    <property type="molecule type" value="Genomic_DNA"/>
</dbReference>
<feature type="region of interest" description="Disordered" evidence="4">
    <location>
        <begin position="1768"/>
        <end position="1816"/>
    </location>
</feature>
<feature type="compositionally biased region" description="Polar residues" evidence="4">
    <location>
        <begin position="919"/>
        <end position="931"/>
    </location>
</feature>
<keyword evidence="3" id="KW-0732">Signal</keyword>
<feature type="compositionally biased region" description="Polar residues" evidence="4">
    <location>
        <begin position="403"/>
        <end position="412"/>
    </location>
</feature>
<evidence type="ECO:0000256" key="2">
    <source>
        <dbReference type="ARBA" id="ARBA00022525"/>
    </source>
</evidence>
<feature type="compositionally biased region" description="Low complexity" evidence="4">
    <location>
        <begin position="1254"/>
        <end position="1266"/>
    </location>
</feature>
<feature type="domain" description="VWFC" evidence="5">
    <location>
        <begin position="2667"/>
        <end position="2728"/>
    </location>
</feature>
<feature type="compositionally biased region" description="Basic and acidic residues" evidence="4">
    <location>
        <begin position="1450"/>
        <end position="1460"/>
    </location>
</feature>
<feature type="region of interest" description="Disordered" evidence="4">
    <location>
        <begin position="490"/>
        <end position="951"/>
    </location>
</feature>
<feature type="region of interest" description="Disordered" evidence="4">
    <location>
        <begin position="403"/>
        <end position="462"/>
    </location>
</feature>
<dbReference type="Gene3D" id="2.10.70.10">
    <property type="entry name" value="Complement Module, domain 1"/>
    <property type="match status" value="1"/>
</dbReference>
<feature type="compositionally biased region" description="Basic and acidic residues" evidence="4">
    <location>
        <begin position="1040"/>
        <end position="1052"/>
    </location>
</feature>
<dbReference type="PANTHER" id="PTHR46698">
    <property type="entry name" value="CROSSVEINLESS 2"/>
    <property type="match status" value="1"/>
</dbReference>
<feature type="compositionally biased region" description="Low complexity" evidence="4">
    <location>
        <begin position="932"/>
        <end position="943"/>
    </location>
</feature>
<feature type="compositionally biased region" description="Low complexity" evidence="4">
    <location>
        <begin position="1521"/>
        <end position="1537"/>
    </location>
</feature>
<feature type="compositionally biased region" description="Basic and acidic residues" evidence="4">
    <location>
        <begin position="492"/>
        <end position="501"/>
    </location>
</feature>
<feature type="compositionally biased region" description="Basic and acidic residues" evidence="4">
    <location>
        <begin position="1169"/>
        <end position="1181"/>
    </location>
</feature>
<keyword evidence="7" id="KW-1185">Reference proteome</keyword>